<keyword evidence="2" id="KW-0378">Hydrolase</keyword>
<accession>A0A2K3V269</accession>
<sequence>MSQTPDQTQNEPLSDDALRQLNAKVTEVFRSLAIDKRRLPASQLNKRGIPAYVAEWVLESVVPGQGELTQDETTKVLDWAARVIPGPSEQHIIKHKLAQGQTVKVLTPLQAEIQLKKGKEPQRLAQLRLLGISDAYISDALLEEQPDLLRQGMWGVVELGALKDGVAILSFKPMQASVNLPLFKEARRKFTLYEWRAILLTTLGFDPSAFSDEQQTWLLCRLLPLVQKNMHMLELAPKGTGKSFTYENISPKVRLVSGGNISRAVLFVNNANGTWGLLARFKVVVLDEIQTSKFTNPEEIVGGLKGYLANGKLTAGGLHESASDCGFVMLANITLDDQQRPVKASLVEELPEFLRETAFLDRIKALLPGWELPKLSSKLLVGTASPLTVGLKSDFFGDALIALRDDLSSEAYADQAVRLGGEKPYRRNEESVRAIAAGLMKIQFPHGEVANQDFYKYCLRPAIQLRQGIWDELYALDGEYRQYESKITQAKK</sequence>
<gene>
    <name evidence="2" type="ORF">CVO96_05105</name>
</gene>
<name>A0A2K3V269_9DEIO</name>
<dbReference type="OrthoDB" id="5297084at2"/>
<evidence type="ECO:0000259" key="1">
    <source>
        <dbReference type="Pfam" id="PF20442"/>
    </source>
</evidence>
<dbReference type="InterPro" id="IPR014061">
    <property type="entry name" value="BrxL-like"/>
</dbReference>
<dbReference type="GO" id="GO:0008233">
    <property type="term" value="F:peptidase activity"/>
    <property type="evidence" value="ECO:0007669"/>
    <property type="project" value="UniProtKB-KW"/>
</dbReference>
<dbReference type="GO" id="GO:0006508">
    <property type="term" value="P:proteolysis"/>
    <property type="evidence" value="ECO:0007669"/>
    <property type="project" value="UniProtKB-KW"/>
</dbReference>
<dbReference type="InterPro" id="IPR046838">
    <property type="entry name" value="BrxL_N"/>
</dbReference>
<comment type="caution">
    <text evidence="2">The sequence shown here is derived from an EMBL/GenBank/DDBJ whole genome shotgun (WGS) entry which is preliminary data.</text>
</comment>
<dbReference type="NCBIfam" id="TIGR02688">
    <property type="entry name" value="BREX system Lon protease-like protein BrxL"/>
    <property type="match status" value="1"/>
</dbReference>
<feature type="domain" description="BREX system Lon protease-like BrxL N-terminal" evidence="1">
    <location>
        <begin position="27"/>
        <end position="159"/>
    </location>
</feature>
<keyword evidence="3" id="KW-1185">Reference proteome</keyword>
<dbReference type="EMBL" id="PPPD01000001">
    <property type="protein sequence ID" value="PNY82876.1"/>
    <property type="molecule type" value="Genomic_DNA"/>
</dbReference>
<evidence type="ECO:0000313" key="2">
    <source>
        <dbReference type="EMBL" id="PNY82876.1"/>
    </source>
</evidence>
<organism evidence="2 3">
    <name type="scientific">Deinococcus koreensis</name>
    <dbReference type="NCBI Taxonomy" id="2054903"/>
    <lineage>
        <taxon>Bacteria</taxon>
        <taxon>Thermotogati</taxon>
        <taxon>Deinococcota</taxon>
        <taxon>Deinococci</taxon>
        <taxon>Deinococcales</taxon>
        <taxon>Deinococcaceae</taxon>
        <taxon>Deinococcus</taxon>
    </lineage>
</organism>
<proteinExistence type="predicted"/>
<dbReference type="Proteomes" id="UP000236379">
    <property type="component" value="Unassembled WGS sequence"/>
</dbReference>
<dbReference type="Pfam" id="PF20442">
    <property type="entry name" value="BrxL_N"/>
    <property type="match status" value="1"/>
</dbReference>
<dbReference type="AlphaFoldDB" id="A0A2K3V269"/>
<reference evidence="2 3" key="1">
    <citation type="submission" date="2018-01" db="EMBL/GenBank/DDBJ databases">
        <title>Deinococcus koreensis sp. nov., a radiation-resistant bacterium isolated from river water.</title>
        <authorList>
            <person name="Choi A."/>
        </authorList>
    </citation>
    <scope>NUCLEOTIDE SEQUENCE [LARGE SCALE GENOMIC DNA]</scope>
    <source>
        <strain evidence="2 3">SJW1-2</strain>
    </source>
</reference>
<protein>
    <submittedName>
        <fullName evidence="2">BREX system Lon protease-like protein BrxL</fullName>
    </submittedName>
</protein>
<keyword evidence="2" id="KW-0645">Protease</keyword>
<evidence type="ECO:0000313" key="3">
    <source>
        <dbReference type="Proteomes" id="UP000236379"/>
    </source>
</evidence>
<dbReference type="Pfam" id="PF13337">
    <property type="entry name" value="BrxL_ATPase"/>
    <property type="match status" value="1"/>
</dbReference>